<proteinExistence type="predicted"/>
<dbReference type="OrthoDB" id="1939726at2759"/>
<keyword evidence="2" id="KW-0472">Membrane</keyword>
<feature type="transmembrane region" description="Helical" evidence="2">
    <location>
        <begin position="149"/>
        <end position="167"/>
    </location>
</feature>
<evidence type="ECO:0000256" key="1">
    <source>
        <dbReference type="SAM" id="MobiDB-lite"/>
    </source>
</evidence>
<feature type="region of interest" description="Disordered" evidence="1">
    <location>
        <begin position="172"/>
        <end position="198"/>
    </location>
</feature>
<dbReference type="AlphaFoldDB" id="A0A9D4ZEK2"/>
<keyword evidence="4" id="KW-1185">Reference proteome</keyword>
<keyword evidence="2" id="KW-1133">Transmembrane helix</keyword>
<organism evidence="3 4">
    <name type="scientific">Adiantum capillus-veneris</name>
    <name type="common">Maidenhair fern</name>
    <dbReference type="NCBI Taxonomy" id="13818"/>
    <lineage>
        <taxon>Eukaryota</taxon>
        <taxon>Viridiplantae</taxon>
        <taxon>Streptophyta</taxon>
        <taxon>Embryophyta</taxon>
        <taxon>Tracheophyta</taxon>
        <taxon>Polypodiopsida</taxon>
        <taxon>Polypodiidae</taxon>
        <taxon>Polypodiales</taxon>
        <taxon>Pteridineae</taxon>
        <taxon>Pteridaceae</taxon>
        <taxon>Vittarioideae</taxon>
        <taxon>Adiantum</taxon>
    </lineage>
</organism>
<name>A0A9D4ZEK2_ADICA</name>
<evidence type="ECO:0000313" key="3">
    <source>
        <dbReference type="EMBL" id="KAI5072489.1"/>
    </source>
</evidence>
<comment type="caution">
    <text evidence="3">The sequence shown here is derived from an EMBL/GenBank/DDBJ whole genome shotgun (WGS) entry which is preliminary data.</text>
</comment>
<protein>
    <submittedName>
        <fullName evidence="3">Uncharacterized protein</fullName>
    </submittedName>
</protein>
<gene>
    <name evidence="3" type="ORF">GOP47_0012595</name>
</gene>
<evidence type="ECO:0000256" key="2">
    <source>
        <dbReference type="SAM" id="Phobius"/>
    </source>
</evidence>
<feature type="compositionally biased region" description="Acidic residues" evidence="1">
    <location>
        <begin position="483"/>
        <end position="492"/>
    </location>
</feature>
<accession>A0A9D4ZEK2</accession>
<feature type="compositionally biased region" description="Acidic residues" evidence="1">
    <location>
        <begin position="511"/>
        <end position="534"/>
    </location>
</feature>
<keyword evidence="2" id="KW-0812">Transmembrane</keyword>
<reference evidence="3" key="1">
    <citation type="submission" date="2021-01" db="EMBL/GenBank/DDBJ databases">
        <title>Adiantum capillus-veneris genome.</title>
        <authorList>
            <person name="Fang Y."/>
            <person name="Liao Q."/>
        </authorList>
    </citation>
    <scope>NUCLEOTIDE SEQUENCE</scope>
    <source>
        <strain evidence="3">H3</strain>
        <tissue evidence="3">Leaf</tissue>
    </source>
</reference>
<feature type="compositionally biased region" description="Acidic residues" evidence="1">
    <location>
        <begin position="407"/>
        <end position="417"/>
    </location>
</feature>
<feature type="transmembrane region" description="Helical" evidence="2">
    <location>
        <begin position="637"/>
        <end position="670"/>
    </location>
</feature>
<sequence>MATRGLLHHPLQARPPSHIADPRHLLPRRSSLPYGVPAFRRRPPSTPTLRSVKCMKVEDQAVGKAEARDTTQPQLESSNMDAVEYVNKAYPGPIVEVDPVTVFRRIIAERRTSLAMARAKQQADDAAIKQSTAPLPFILGSKWSGKSTIAIALALVLLVLAAMSYFLRSRPDREKQTGLTPTEEKDNDDASPDNGRRKLVKDTIKAPESVLTAMAIGAASVGRSKGHTGSIHDTMHAGNGNLVDSQTPAEGADIKLSLNTTGTINTEEDKKTEGHEMPTFGQASYNPSSIGAFGSFKPQNAGVDVAEGPWFAQAADDPSYPQLESSIQSASAAQVVSDNVLAHKQEVHASSEAVVNKFVSEVSVSEVRYETLPLNNVVDGEFLGEVVSVSVATEEASDSSYQVEAFNSEEPEDDADLADSSAIVEKLEQMIGHEPITFTEDKNVASETDVSKHNTIADLPALELPNDQSSKMVLDTDIGSTDSDIDDSESDEHYEATQSFTPLAVGKVASEEESQSEVDDEGQDTSSLDVEENGETIKLLSGVDQSSDEEVASWTHHEPVPASQTSEELHTNGNLSLDQFTNQDSGAMAYSSTADAVLQSLEEDSTGAMAHCTTADAALQSLEEDIREDNKKALEAALPALAIGVGTVGTLFGVAGGLQVVGFAALASFLSQDFFWAKSREELYQELKGITNRQKLLDFLARRNILHNQERSSTKGPISIGKIAEEAGMASKVAEIKAM</sequence>
<evidence type="ECO:0000313" key="4">
    <source>
        <dbReference type="Proteomes" id="UP000886520"/>
    </source>
</evidence>
<feature type="region of interest" description="Disordered" evidence="1">
    <location>
        <begin position="398"/>
        <end position="417"/>
    </location>
</feature>
<dbReference type="EMBL" id="JABFUD020000012">
    <property type="protein sequence ID" value="KAI5072489.1"/>
    <property type="molecule type" value="Genomic_DNA"/>
</dbReference>
<feature type="region of interest" description="Disordered" evidence="1">
    <location>
        <begin position="461"/>
        <end position="569"/>
    </location>
</feature>
<dbReference type="Proteomes" id="UP000886520">
    <property type="component" value="Chromosome 12"/>
</dbReference>